<dbReference type="Gene3D" id="1.10.3210.10">
    <property type="entry name" value="Hypothetical protein af1432"/>
    <property type="match status" value="1"/>
</dbReference>
<reference evidence="5 6" key="1">
    <citation type="submission" date="2021-01" db="EMBL/GenBank/DDBJ databases">
        <title>Genome seq and assembly of Devosia sp. LEGU1.</title>
        <authorList>
            <person name="Chhetri G."/>
        </authorList>
    </citation>
    <scope>NUCLEOTIDE SEQUENCE [LARGE SCALE GENOMIC DNA]</scope>
    <source>
        <strain evidence="5 6">LEGU1</strain>
    </source>
</reference>
<dbReference type="Gene3D" id="3.40.50.2300">
    <property type="match status" value="1"/>
</dbReference>
<dbReference type="Pfam" id="PF00072">
    <property type="entry name" value="Response_reg"/>
    <property type="match status" value="1"/>
</dbReference>
<dbReference type="CDD" id="cd17551">
    <property type="entry name" value="REC_RpfG-like"/>
    <property type="match status" value="1"/>
</dbReference>
<evidence type="ECO:0000313" key="6">
    <source>
        <dbReference type="Proteomes" id="UP000595857"/>
    </source>
</evidence>
<evidence type="ECO:0000313" key="5">
    <source>
        <dbReference type="EMBL" id="QQR39674.1"/>
    </source>
</evidence>
<name>A0ABX7C8R6_9HYPH</name>
<feature type="modified residue" description="4-aspartylphosphate" evidence="1">
    <location>
        <position position="52"/>
    </location>
</feature>
<dbReference type="InterPro" id="IPR052020">
    <property type="entry name" value="Cyclic_di-GMP/3'3'-cGAMP_PDE"/>
</dbReference>
<dbReference type="InterPro" id="IPR037522">
    <property type="entry name" value="HD_GYP_dom"/>
</dbReference>
<keyword evidence="6" id="KW-1185">Reference proteome</keyword>
<dbReference type="Pfam" id="PF13487">
    <property type="entry name" value="HD_5"/>
    <property type="match status" value="1"/>
</dbReference>
<sequence length="349" mass="38409">MRVLIVDDSRSSLALIGAIVRETVTGEVELCLNPLKALELCADTQFDLIVVDHIMPEMDGVHFTAALRGRAEYRTVPVIMVTSDSDKNVRIEAIKAGATDFLHKPFDPTELQARVANLLALRQAQVELADRAQWLTREVERATAHLLAREEEIIYRLARAIEYRDGGTGEHVSRVAQISQLIAEGIGLGPDRCRMIYLASPLHDIGKIGIADAILSKPGKLTDGEMAVMREHVTIGARILEQGGSDLIRTAELIAQSHHEKWDGRGYPDQLSGTDIPIEARIVAIADVFDALCSERPYKAAWPIDKAYAEIIRSSGSHFDPACVAAFRAKWTEISAIMQAEEPKQAVGF</sequence>
<dbReference type="Proteomes" id="UP000595857">
    <property type="component" value="Chromosome"/>
</dbReference>
<feature type="domain" description="Response regulatory" evidence="2">
    <location>
        <begin position="2"/>
        <end position="119"/>
    </location>
</feature>
<dbReference type="InterPro" id="IPR011006">
    <property type="entry name" value="CheY-like_superfamily"/>
</dbReference>
<evidence type="ECO:0000259" key="3">
    <source>
        <dbReference type="PROSITE" id="PS51831"/>
    </source>
</evidence>
<organism evidence="5 6">
    <name type="scientific">Devosia rhizoryzae</name>
    <dbReference type="NCBI Taxonomy" id="2774137"/>
    <lineage>
        <taxon>Bacteria</taxon>
        <taxon>Pseudomonadati</taxon>
        <taxon>Pseudomonadota</taxon>
        <taxon>Alphaproteobacteria</taxon>
        <taxon>Hyphomicrobiales</taxon>
        <taxon>Devosiaceae</taxon>
        <taxon>Devosia</taxon>
    </lineage>
</organism>
<dbReference type="CDD" id="cd00077">
    <property type="entry name" value="HDc"/>
    <property type="match status" value="1"/>
</dbReference>
<evidence type="ECO:0000259" key="4">
    <source>
        <dbReference type="PROSITE" id="PS51832"/>
    </source>
</evidence>
<dbReference type="InterPro" id="IPR006674">
    <property type="entry name" value="HD_domain"/>
</dbReference>
<evidence type="ECO:0000256" key="1">
    <source>
        <dbReference type="PROSITE-ProRule" id="PRU00169"/>
    </source>
</evidence>
<keyword evidence="1" id="KW-0597">Phosphoprotein</keyword>
<feature type="domain" description="HD" evidence="3">
    <location>
        <begin position="168"/>
        <end position="292"/>
    </location>
</feature>
<evidence type="ECO:0000259" key="2">
    <source>
        <dbReference type="PROSITE" id="PS50110"/>
    </source>
</evidence>
<dbReference type="PROSITE" id="PS51831">
    <property type="entry name" value="HD"/>
    <property type="match status" value="1"/>
</dbReference>
<dbReference type="SUPFAM" id="SSF52172">
    <property type="entry name" value="CheY-like"/>
    <property type="match status" value="1"/>
</dbReference>
<accession>A0ABX7C8R6</accession>
<dbReference type="EMBL" id="CP068046">
    <property type="protein sequence ID" value="QQR39674.1"/>
    <property type="molecule type" value="Genomic_DNA"/>
</dbReference>
<dbReference type="SMART" id="SM00448">
    <property type="entry name" value="REC"/>
    <property type="match status" value="1"/>
</dbReference>
<gene>
    <name evidence="5" type="ORF">JI748_01240</name>
</gene>
<protein>
    <submittedName>
        <fullName evidence="5">Response regulator</fullName>
    </submittedName>
</protein>
<dbReference type="SMART" id="SM00471">
    <property type="entry name" value="HDc"/>
    <property type="match status" value="1"/>
</dbReference>
<dbReference type="PROSITE" id="PS50110">
    <property type="entry name" value="RESPONSE_REGULATORY"/>
    <property type="match status" value="1"/>
</dbReference>
<feature type="domain" description="HD-GYP" evidence="4">
    <location>
        <begin position="146"/>
        <end position="343"/>
    </location>
</feature>
<dbReference type="PROSITE" id="PS51832">
    <property type="entry name" value="HD_GYP"/>
    <property type="match status" value="1"/>
</dbReference>
<dbReference type="InterPro" id="IPR003607">
    <property type="entry name" value="HD/PDEase_dom"/>
</dbReference>
<dbReference type="InterPro" id="IPR001789">
    <property type="entry name" value="Sig_transdc_resp-reg_receiver"/>
</dbReference>
<dbReference type="PANTHER" id="PTHR45228">
    <property type="entry name" value="CYCLIC DI-GMP PHOSPHODIESTERASE TM_0186-RELATED"/>
    <property type="match status" value="1"/>
</dbReference>
<dbReference type="RefSeq" id="WP_201634153.1">
    <property type="nucleotide sequence ID" value="NZ_CP068046.1"/>
</dbReference>
<proteinExistence type="predicted"/>
<dbReference type="SUPFAM" id="SSF109604">
    <property type="entry name" value="HD-domain/PDEase-like"/>
    <property type="match status" value="1"/>
</dbReference>
<dbReference type="PANTHER" id="PTHR45228:SF1">
    <property type="entry name" value="CYCLIC DI-GMP PHOSPHODIESTERASE TM_0186"/>
    <property type="match status" value="1"/>
</dbReference>